<evidence type="ECO:0000313" key="1">
    <source>
        <dbReference type="EMBL" id="MFC2925924.1"/>
    </source>
</evidence>
<accession>A0ABV6ZX27</accession>
<organism evidence="1 2">
    <name type="scientific">Hyphobacterium vulgare</name>
    <dbReference type="NCBI Taxonomy" id="1736751"/>
    <lineage>
        <taxon>Bacteria</taxon>
        <taxon>Pseudomonadati</taxon>
        <taxon>Pseudomonadota</taxon>
        <taxon>Alphaproteobacteria</taxon>
        <taxon>Maricaulales</taxon>
        <taxon>Maricaulaceae</taxon>
        <taxon>Hyphobacterium</taxon>
    </lineage>
</organism>
<protein>
    <recommendedName>
        <fullName evidence="3">Type II secretion system protein GspC N-terminal domain-containing protein</fullName>
    </recommendedName>
</protein>
<comment type="caution">
    <text evidence="1">The sequence shown here is derived from an EMBL/GenBank/DDBJ whole genome shotgun (WGS) entry which is preliminary data.</text>
</comment>
<evidence type="ECO:0000313" key="2">
    <source>
        <dbReference type="Proteomes" id="UP001595379"/>
    </source>
</evidence>
<gene>
    <name evidence="1" type="ORF">ACFOOR_07385</name>
</gene>
<dbReference type="RefSeq" id="WP_343164888.1">
    <property type="nucleotide sequence ID" value="NZ_JBHRSV010000012.1"/>
</dbReference>
<sequence length="142" mass="15488">MIVRALLVVSLGCVGAAALFRLWPLDPVMAVRPAETAEVMIDENDRSPGAEFAERSLFSSVIEQSEIAPEPTAPLAQQTPPPRLVGIAMDSEGPLAWFELEPGRTIRVRTGEDVGAWTVLEIRPSSIHLGAADREVRLEIYQ</sequence>
<dbReference type="Proteomes" id="UP001595379">
    <property type="component" value="Unassembled WGS sequence"/>
</dbReference>
<evidence type="ECO:0008006" key="3">
    <source>
        <dbReference type="Google" id="ProtNLM"/>
    </source>
</evidence>
<reference evidence="2" key="1">
    <citation type="journal article" date="2019" name="Int. J. Syst. Evol. Microbiol.">
        <title>The Global Catalogue of Microorganisms (GCM) 10K type strain sequencing project: providing services to taxonomists for standard genome sequencing and annotation.</title>
        <authorList>
            <consortium name="The Broad Institute Genomics Platform"/>
            <consortium name="The Broad Institute Genome Sequencing Center for Infectious Disease"/>
            <person name="Wu L."/>
            <person name="Ma J."/>
        </authorList>
    </citation>
    <scope>NUCLEOTIDE SEQUENCE [LARGE SCALE GENOMIC DNA]</scope>
    <source>
        <strain evidence="2">KCTC 52487</strain>
    </source>
</reference>
<name>A0ABV6ZX27_9PROT</name>
<dbReference type="EMBL" id="JBHRSV010000012">
    <property type="protein sequence ID" value="MFC2925924.1"/>
    <property type="molecule type" value="Genomic_DNA"/>
</dbReference>
<proteinExistence type="predicted"/>
<keyword evidence="2" id="KW-1185">Reference proteome</keyword>